<dbReference type="InterPro" id="IPR014469">
    <property type="entry name" value="DUF2271"/>
</dbReference>
<sequence length="157" mass="16359">MNRLLPVAAAAAAFAAPSLAQARPVTFEVKMKPYGGDGAYVVLYVTDKAGAYKGTLWMAGGKSKFYRHLADWQRLSGGAMAELDGITGASVGAGRTLSVTVDLADTLIDGGFEVHVDTSVENMRDNPSEVVAPLTSAGAGKPVGGRGYVQTFVYKLS</sequence>
<keyword evidence="1" id="KW-0732">Signal</keyword>
<dbReference type="RefSeq" id="WP_254742494.1">
    <property type="nucleotide sequence ID" value="NZ_JANCLU010000010.1"/>
</dbReference>
<organism evidence="2 3">
    <name type="scientific">Alsobacter ponti</name>
    <dbReference type="NCBI Taxonomy" id="2962936"/>
    <lineage>
        <taxon>Bacteria</taxon>
        <taxon>Pseudomonadati</taxon>
        <taxon>Pseudomonadota</taxon>
        <taxon>Alphaproteobacteria</taxon>
        <taxon>Hyphomicrobiales</taxon>
        <taxon>Alsobacteraceae</taxon>
        <taxon>Alsobacter</taxon>
    </lineage>
</organism>
<accession>A0ABT1LCR9</accession>
<reference evidence="2 3" key="1">
    <citation type="submission" date="2022-07" db="EMBL/GenBank/DDBJ databases">
        <authorList>
            <person name="Li W.-J."/>
            <person name="Deng Q.-Q."/>
        </authorList>
    </citation>
    <scope>NUCLEOTIDE SEQUENCE [LARGE SCALE GENOMIC DNA]</scope>
    <source>
        <strain evidence="2 3">SYSU M60028</strain>
    </source>
</reference>
<evidence type="ECO:0000313" key="3">
    <source>
        <dbReference type="Proteomes" id="UP001205890"/>
    </source>
</evidence>
<dbReference type="EMBL" id="JANCLU010000010">
    <property type="protein sequence ID" value="MCP8939295.1"/>
    <property type="molecule type" value="Genomic_DNA"/>
</dbReference>
<dbReference type="Pfam" id="PF10029">
    <property type="entry name" value="DUF2271"/>
    <property type="match status" value="1"/>
</dbReference>
<name>A0ABT1LCR9_9HYPH</name>
<dbReference type="Proteomes" id="UP001205890">
    <property type="component" value="Unassembled WGS sequence"/>
</dbReference>
<keyword evidence="3" id="KW-1185">Reference proteome</keyword>
<protein>
    <submittedName>
        <fullName evidence="2">DUF2271 domain-containing protein</fullName>
    </submittedName>
</protein>
<comment type="caution">
    <text evidence="2">The sequence shown here is derived from an EMBL/GenBank/DDBJ whole genome shotgun (WGS) entry which is preliminary data.</text>
</comment>
<feature type="chain" id="PRO_5046037849" evidence="1">
    <location>
        <begin position="23"/>
        <end position="157"/>
    </location>
</feature>
<proteinExistence type="predicted"/>
<feature type="signal peptide" evidence="1">
    <location>
        <begin position="1"/>
        <end position="22"/>
    </location>
</feature>
<evidence type="ECO:0000313" key="2">
    <source>
        <dbReference type="EMBL" id="MCP8939295.1"/>
    </source>
</evidence>
<evidence type="ECO:0000256" key="1">
    <source>
        <dbReference type="SAM" id="SignalP"/>
    </source>
</evidence>
<gene>
    <name evidence="2" type="ORF">NK718_12280</name>
</gene>